<gene>
    <name evidence="2" type="ORF">SAMN02927935_01136</name>
</gene>
<reference evidence="2 3" key="1">
    <citation type="submission" date="2016-10" db="EMBL/GenBank/DDBJ databases">
        <authorList>
            <person name="Varghese N."/>
            <person name="Submissions S."/>
        </authorList>
    </citation>
    <scope>NUCLEOTIDE SEQUENCE [LARGE SCALE GENOMIC DNA]</scope>
    <source>
        <strain evidence="2 3">CGMCC 1.6853</strain>
    </source>
</reference>
<evidence type="ECO:0000313" key="3">
    <source>
        <dbReference type="Proteomes" id="UP000183031"/>
    </source>
</evidence>
<dbReference type="Gene3D" id="2.160.20.10">
    <property type="entry name" value="Single-stranded right-handed beta-helix, Pectin lyase-like"/>
    <property type="match status" value="1"/>
</dbReference>
<dbReference type="InterPro" id="IPR012334">
    <property type="entry name" value="Pectin_lyas_fold"/>
</dbReference>
<dbReference type="InterPro" id="IPR011050">
    <property type="entry name" value="Pectin_lyase_fold/virulence"/>
</dbReference>
<dbReference type="Proteomes" id="UP000183031">
    <property type="component" value="Unassembled WGS sequence"/>
</dbReference>
<dbReference type="NCBIfam" id="TIGR01901">
    <property type="entry name" value="adhes_NPXG"/>
    <property type="match status" value="1"/>
</dbReference>
<evidence type="ECO:0000313" key="2">
    <source>
        <dbReference type="EMBL" id="SCY24781.1"/>
    </source>
</evidence>
<dbReference type="InterPro" id="IPR008638">
    <property type="entry name" value="FhaB/CdiA-like_TPS"/>
</dbReference>
<accession>A0A1G5EDE6</accession>
<evidence type="ECO:0000259" key="1">
    <source>
        <dbReference type="SMART" id="SM00912"/>
    </source>
</evidence>
<dbReference type="InterPro" id="IPR008619">
    <property type="entry name" value="Filamentous_hemagglutn_rpt"/>
</dbReference>
<name>A0A1G5EDE6_9GAMM</name>
<feature type="domain" description="Filamentous haemagglutinin FhaB/tRNA nuclease CdiA-like TPS" evidence="1">
    <location>
        <begin position="88"/>
        <end position="210"/>
    </location>
</feature>
<dbReference type="EMBL" id="FMUT01000003">
    <property type="protein sequence ID" value="SCY24781.1"/>
    <property type="molecule type" value="Genomic_DNA"/>
</dbReference>
<keyword evidence="3" id="KW-1185">Reference proteome</keyword>
<proteinExistence type="predicted"/>
<dbReference type="Pfam" id="PF05860">
    <property type="entry name" value="TPS"/>
    <property type="match status" value="1"/>
</dbReference>
<dbReference type="Pfam" id="PF05594">
    <property type="entry name" value="Fil_haemagg"/>
    <property type="match status" value="2"/>
</dbReference>
<dbReference type="SMART" id="SM00912">
    <property type="entry name" value="Haemagg_act"/>
    <property type="match status" value="1"/>
</dbReference>
<organism evidence="2 3">
    <name type="scientific">Serratia nematodiphila</name>
    <dbReference type="NCBI Taxonomy" id="458197"/>
    <lineage>
        <taxon>Bacteria</taxon>
        <taxon>Pseudomonadati</taxon>
        <taxon>Pseudomonadota</taxon>
        <taxon>Gammaproteobacteria</taxon>
        <taxon>Enterobacterales</taxon>
        <taxon>Yersiniaceae</taxon>
        <taxon>Serratia</taxon>
    </lineage>
</organism>
<dbReference type="Pfam" id="PF13018">
    <property type="entry name" value="ESPR"/>
    <property type="match status" value="1"/>
</dbReference>
<protein>
    <submittedName>
        <fullName evidence="2">Filamentous hemagglutinin family N-terminal domain-containing protein</fullName>
    </submittedName>
</protein>
<dbReference type="InterPro" id="IPR024973">
    <property type="entry name" value="ESPR"/>
</dbReference>
<comment type="caution">
    <text evidence="2">The sequence shown here is derived from an EMBL/GenBank/DDBJ whole genome shotgun (WGS) entry which is preliminary data.</text>
</comment>
<dbReference type="SUPFAM" id="SSF51126">
    <property type="entry name" value="Pectin lyase-like"/>
    <property type="match status" value="1"/>
</dbReference>
<sequence>MNKHCYRLIFSRTHGELRVVSELARSCSSEPGQRIGSGITAGSRLWVTVRRSVWLLGLLMFAGPVMADGIVADGGANPSQRPEVINTQNGLPQVNITAPNQAGVSHNQYQQFDVDAKGAILNNSAVMTSTQMAGMIQGNPNLNPNSAPARVILNEVNSNNPSQLRGFMEVAGGKAQVIVANPAGIVCNGCGTINAGRMTLTTGKPQLNADGSLAGYQVERGVVRIEGGGLNGDARHDTEYVDILARAVEVNAGVWAKEGVSVVAGRNRVSADGKTATKLSDDGSTRPELAIDMGQMGGMYSGSIRMIGTEAGVGVRNQGGQVRAGKTLTVSSEGKLSWRSDTPDAATQAGGDIQLAAKGDIETHGKVYSGGQLAVQSREGMLTQSGTLAAAGDVHLNAARGIQSSGHLLAGSNADSTLVQDANLQLESTGDVLGDRAVPIRKSGRGDRHSGQDQQVVSGQRAIIGCDSPARDVLGLGVVTAVVALQAELTDHHA</sequence>